<dbReference type="RefSeq" id="XP_009061607.1">
    <property type="nucleotide sequence ID" value="XM_009063359.1"/>
</dbReference>
<dbReference type="InterPro" id="IPR009060">
    <property type="entry name" value="UBA-like_sf"/>
</dbReference>
<evidence type="ECO:0000313" key="15">
    <source>
        <dbReference type="Proteomes" id="UP000030746"/>
    </source>
</evidence>
<dbReference type="GO" id="GO:0005813">
    <property type="term" value="C:centrosome"/>
    <property type="evidence" value="ECO:0007669"/>
    <property type="project" value="UniProtKB-SubCell"/>
</dbReference>
<dbReference type="PROSITE" id="PS50033">
    <property type="entry name" value="UBX"/>
    <property type="match status" value="1"/>
</dbReference>
<keyword evidence="9" id="KW-0539">Nucleus</keyword>
<dbReference type="GO" id="GO:0031468">
    <property type="term" value="P:nuclear membrane reassembly"/>
    <property type="evidence" value="ECO:0007669"/>
    <property type="project" value="TreeGrafter"/>
</dbReference>
<dbReference type="OrthoDB" id="25887at2759"/>
<evidence type="ECO:0000256" key="3">
    <source>
        <dbReference type="ARBA" id="ARBA00004348"/>
    </source>
</evidence>
<evidence type="ECO:0000313" key="14">
    <source>
        <dbReference type="EMBL" id="ESO87712.1"/>
    </source>
</evidence>
<dbReference type="PROSITE" id="PS51399">
    <property type="entry name" value="SEP"/>
    <property type="match status" value="1"/>
</dbReference>
<dbReference type="GO" id="GO:1990730">
    <property type="term" value="C:VCP-NSFL1C complex"/>
    <property type="evidence" value="ECO:0007669"/>
    <property type="project" value="UniProtKB-ARBA"/>
</dbReference>
<dbReference type="OMA" id="NKDHTDK"/>
<dbReference type="GO" id="GO:0007030">
    <property type="term" value="P:Golgi organization"/>
    <property type="evidence" value="ECO:0007669"/>
    <property type="project" value="TreeGrafter"/>
</dbReference>
<evidence type="ECO:0000256" key="9">
    <source>
        <dbReference type="ARBA" id="ARBA00023242"/>
    </source>
</evidence>
<dbReference type="GO" id="GO:0008289">
    <property type="term" value="F:lipid binding"/>
    <property type="evidence" value="ECO:0007669"/>
    <property type="project" value="UniProtKB-KW"/>
</dbReference>
<feature type="region of interest" description="Disordered" evidence="11">
    <location>
        <begin position="270"/>
        <end position="303"/>
    </location>
</feature>
<evidence type="ECO:0000256" key="5">
    <source>
        <dbReference type="ARBA" id="ARBA00022490"/>
    </source>
</evidence>
<feature type="region of interest" description="Disordered" evidence="11">
    <location>
        <begin position="148"/>
        <end position="178"/>
    </location>
</feature>
<dbReference type="CDD" id="cd14348">
    <property type="entry name" value="UBA_p47"/>
    <property type="match status" value="1"/>
</dbReference>
<dbReference type="GO" id="GO:0005634">
    <property type="term" value="C:nucleus"/>
    <property type="evidence" value="ECO:0007669"/>
    <property type="project" value="UniProtKB-SubCell"/>
</dbReference>
<dbReference type="STRING" id="225164.V3ZTK4"/>
<dbReference type="GO" id="GO:0000045">
    <property type="term" value="P:autophagosome assembly"/>
    <property type="evidence" value="ECO:0007669"/>
    <property type="project" value="TreeGrafter"/>
</dbReference>
<dbReference type="FunFam" id="1.10.8.10:FF:000020">
    <property type="entry name" value="NSFL1 (p97) cofactor (p47)"/>
    <property type="match status" value="1"/>
</dbReference>
<dbReference type="PANTHER" id="PTHR23333">
    <property type="entry name" value="UBX DOMAIN CONTAINING PROTEIN"/>
    <property type="match status" value="1"/>
</dbReference>
<dbReference type="Pfam" id="PF00789">
    <property type="entry name" value="UBX"/>
    <property type="match status" value="1"/>
</dbReference>
<keyword evidence="5" id="KW-0963">Cytoplasm</keyword>
<dbReference type="GO" id="GO:0043161">
    <property type="term" value="P:proteasome-mediated ubiquitin-dependent protein catabolic process"/>
    <property type="evidence" value="ECO:0007669"/>
    <property type="project" value="TreeGrafter"/>
</dbReference>
<evidence type="ECO:0000256" key="1">
    <source>
        <dbReference type="ARBA" id="ARBA00004123"/>
    </source>
</evidence>
<dbReference type="HOGENOM" id="CLU_029402_0_0_1"/>
<comment type="subcellular location">
    <subcellularLocation>
        <location evidence="2">Cytoplasm</location>
        <location evidence="2">Cytoskeleton</location>
        <location evidence="2">Microtubule organizing center</location>
        <location evidence="2">Centrosome</location>
    </subcellularLocation>
    <subcellularLocation>
        <location evidence="3">Golgi apparatus</location>
        <location evidence="3">Golgi stack</location>
    </subcellularLocation>
    <subcellularLocation>
        <location evidence="1">Nucleus</location>
    </subcellularLocation>
</comment>
<name>V3ZTK4_LOTGI</name>
<dbReference type="SMART" id="SM00553">
    <property type="entry name" value="SEP"/>
    <property type="match status" value="1"/>
</dbReference>
<dbReference type="FunFam" id="3.10.20.90:FF:000093">
    <property type="entry name" value="NSFL1 (P97) cofactor (P47)"/>
    <property type="match status" value="1"/>
</dbReference>
<evidence type="ECO:0000259" key="13">
    <source>
        <dbReference type="PROSITE" id="PS51399"/>
    </source>
</evidence>
<dbReference type="KEGG" id="lgi:LOTGIDRAFT_219898"/>
<dbReference type="AlphaFoldDB" id="V3ZTK4"/>
<dbReference type="GeneID" id="20246902"/>
<evidence type="ECO:0000256" key="2">
    <source>
        <dbReference type="ARBA" id="ARBA00004300"/>
    </source>
</evidence>
<dbReference type="Gene3D" id="1.10.8.10">
    <property type="entry name" value="DNA helicase RuvA subunit, C-terminal domain"/>
    <property type="match status" value="1"/>
</dbReference>
<feature type="compositionally biased region" description="Acidic residues" evidence="11">
    <location>
        <begin position="42"/>
        <end position="59"/>
    </location>
</feature>
<dbReference type="GO" id="GO:0043130">
    <property type="term" value="F:ubiquitin binding"/>
    <property type="evidence" value="ECO:0007669"/>
    <property type="project" value="TreeGrafter"/>
</dbReference>
<dbReference type="InterPro" id="IPR029071">
    <property type="entry name" value="Ubiquitin-like_domsf"/>
</dbReference>
<dbReference type="FunFam" id="3.30.420.210:FF:000001">
    <property type="entry name" value="NSFL1 (P97) cofactor (P47)"/>
    <property type="match status" value="1"/>
</dbReference>
<proteinExistence type="predicted"/>
<dbReference type="GO" id="GO:0061025">
    <property type="term" value="P:membrane fusion"/>
    <property type="evidence" value="ECO:0007669"/>
    <property type="project" value="TreeGrafter"/>
</dbReference>
<dbReference type="SMART" id="SM00166">
    <property type="entry name" value="UBX"/>
    <property type="match status" value="1"/>
</dbReference>
<reference evidence="14 15" key="1">
    <citation type="journal article" date="2013" name="Nature">
        <title>Insights into bilaterian evolution from three spiralian genomes.</title>
        <authorList>
            <person name="Simakov O."/>
            <person name="Marletaz F."/>
            <person name="Cho S.J."/>
            <person name="Edsinger-Gonzales E."/>
            <person name="Havlak P."/>
            <person name="Hellsten U."/>
            <person name="Kuo D.H."/>
            <person name="Larsson T."/>
            <person name="Lv J."/>
            <person name="Arendt D."/>
            <person name="Savage R."/>
            <person name="Osoegawa K."/>
            <person name="de Jong P."/>
            <person name="Grimwood J."/>
            <person name="Chapman J.A."/>
            <person name="Shapiro H."/>
            <person name="Aerts A."/>
            <person name="Otillar R.P."/>
            <person name="Terry A.Y."/>
            <person name="Boore J.L."/>
            <person name="Grigoriev I.V."/>
            <person name="Lindberg D.R."/>
            <person name="Seaver E.C."/>
            <person name="Weisblat D.A."/>
            <person name="Putnam N.H."/>
            <person name="Rokhsar D.S."/>
        </authorList>
    </citation>
    <scope>NUCLEOTIDE SEQUENCE [LARGE SCALE GENOMIC DNA]</scope>
</reference>
<dbReference type="InterPro" id="IPR036241">
    <property type="entry name" value="NSFL1C_SEP_dom_sf"/>
</dbReference>
<protein>
    <recommendedName>
        <fullName evidence="4">NSFL1 cofactor p47</fullName>
    </recommendedName>
    <alternativeName>
        <fullName evidence="10">p97 cofactor p47</fullName>
    </alternativeName>
</protein>
<evidence type="ECO:0000259" key="12">
    <source>
        <dbReference type="PROSITE" id="PS50033"/>
    </source>
</evidence>
<feature type="compositionally biased region" description="Polar residues" evidence="11">
    <location>
        <begin position="60"/>
        <end position="69"/>
    </location>
</feature>
<dbReference type="GO" id="GO:0005795">
    <property type="term" value="C:Golgi stack"/>
    <property type="evidence" value="ECO:0007669"/>
    <property type="project" value="UniProtKB-SubCell"/>
</dbReference>
<dbReference type="Pfam" id="PF08059">
    <property type="entry name" value="SEP"/>
    <property type="match status" value="1"/>
</dbReference>
<evidence type="ECO:0000256" key="8">
    <source>
        <dbReference type="ARBA" id="ARBA00023212"/>
    </source>
</evidence>
<evidence type="ECO:0000256" key="11">
    <source>
        <dbReference type="SAM" id="MobiDB-lite"/>
    </source>
</evidence>
<evidence type="ECO:0000256" key="6">
    <source>
        <dbReference type="ARBA" id="ARBA00023034"/>
    </source>
</evidence>
<dbReference type="Pfam" id="PF14555">
    <property type="entry name" value="UBA_4"/>
    <property type="match status" value="1"/>
</dbReference>
<feature type="compositionally biased region" description="Basic and acidic residues" evidence="11">
    <location>
        <begin position="148"/>
        <end position="161"/>
    </location>
</feature>
<evidence type="ECO:0000256" key="7">
    <source>
        <dbReference type="ARBA" id="ARBA00023121"/>
    </source>
</evidence>
<feature type="compositionally biased region" description="Low complexity" evidence="11">
    <location>
        <begin position="288"/>
        <end position="302"/>
    </location>
</feature>
<dbReference type="Proteomes" id="UP000030746">
    <property type="component" value="Unassembled WGS sequence"/>
</dbReference>
<organism evidence="14 15">
    <name type="scientific">Lottia gigantea</name>
    <name type="common">Giant owl limpet</name>
    <dbReference type="NCBI Taxonomy" id="225164"/>
    <lineage>
        <taxon>Eukaryota</taxon>
        <taxon>Metazoa</taxon>
        <taxon>Spiralia</taxon>
        <taxon>Lophotrochozoa</taxon>
        <taxon>Mollusca</taxon>
        <taxon>Gastropoda</taxon>
        <taxon>Patellogastropoda</taxon>
        <taxon>Lottioidea</taxon>
        <taxon>Lottiidae</taxon>
        <taxon>Lottia</taxon>
    </lineage>
</organism>
<dbReference type="SUPFAM" id="SSF46934">
    <property type="entry name" value="UBA-like"/>
    <property type="match status" value="1"/>
</dbReference>
<dbReference type="SUPFAM" id="SSF54236">
    <property type="entry name" value="Ubiquitin-like"/>
    <property type="match status" value="1"/>
</dbReference>
<dbReference type="Gene3D" id="3.10.20.90">
    <property type="entry name" value="Phosphatidylinositol 3-kinase Catalytic Subunit, Chain A, domain 1"/>
    <property type="match status" value="1"/>
</dbReference>
<evidence type="ECO:0000256" key="4">
    <source>
        <dbReference type="ARBA" id="ARBA00019548"/>
    </source>
</evidence>
<evidence type="ECO:0000256" key="10">
    <source>
        <dbReference type="ARBA" id="ARBA00030329"/>
    </source>
</evidence>
<dbReference type="EMBL" id="KB202849">
    <property type="protein sequence ID" value="ESO87712.1"/>
    <property type="molecule type" value="Genomic_DNA"/>
</dbReference>
<keyword evidence="15" id="KW-1185">Reference proteome</keyword>
<keyword evidence="8" id="KW-0206">Cytoskeleton</keyword>
<dbReference type="InterPro" id="IPR001012">
    <property type="entry name" value="UBX_dom"/>
</dbReference>
<feature type="region of interest" description="Disordered" evidence="11">
    <location>
        <begin position="40"/>
        <end position="136"/>
    </location>
</feature>
<dbReference type="SUPFAM" id="SSF102848">
    <property type="entry name" value="NSFL1 (p97 ATPase) cofactor p47, SEP domain"/>
    <property type="match status" value="1"/>
</dbReference>
<keyword evidence="7" id="KW-0446">Lipid-binding</keyword>
<dbReference type="PANTHER" id="PTHR23333:SF20">
    <property type="entry name" value="NSFL1 COFACTOR P47"/>
    <property type="match status" value="1"/>
</dbReference>
<sequence length="383" mass="41726">MSSPEEQIQHFMAVTGVEEQRARFYLESAAWNLEMATASYFEDGDPDDDMPVEMMEEALQESQPTPQSASGTTSSMETKEKKSKPAINSRFGTIAGFQQGEVSDSSSDDEGQRYYAGGSERSGQQVIGPPKKKDKNVVENLFKSAKDHGAEVVDKAEDRKPGFSTFRGTGYKLGQTESDSETVQGAAMKRAPSQVDMVLKLWKNGFSVDDGHLRDFKDPANKEFLDSVSKGEVPRDLISMAKGGEVSLNMEDHRNEDYVKPKVPVKAFSGEGHTLGSPTPKVVSNAPSTSGASAAGATSVTVDDSQPTTSLQIRLADGSRLIAKFNHSHKVSDIRSYIVSNRSQYSGSNFILMTTFPNKELSDENQSITEANLINAVIVQKLK</sequence>
<dbReference type="Gene3D" id="3.30.420.210">
    <property type="entry name" value="SEP domain"/>
    <property type="match status" value="1"/>
</dbReference>
<dbReference type="InterPro" id="IPR012989">
    <property type="entry name" value="SEP_domain"/>
</dbReference>
<accession>V3ZTK4</accession>
<keyword evidence="6" id="KW-0333">Golgi apparatus</keyword>
<dbReference type="CTD" id="20246902"/>
<feature type="domain" description="UBX" evidence="12">
    <location>
        <begin position="304"/>
        <end position="381"/>
    </location>
</feature>
<feature type="domain" description="SEP" evidence="13">
    <location>
        <begin position="194"/>
        <end position="259"/>
    </location>
</feature>
<dbReference type="GO" id="GO:0005829">
    <property type="term" value="C:cytosol"/>
    <property type="evidence" value="ECO:0007669"/>
    <property type="project" value="TreeGrafter"/>
</dbReference>
<gene>
    <name evidence="14" type="ORF">LOTGIDRAFT_219898</name>
</gene>